<feature type="domain" description="T-SNARE coiled-coil homology" evidence="21">
    <location>
        <begin position="19"/>
        <end position="81"/>
    </location>
</feature>
<dbReference type="SUPFAM" id="SSF58038">
    <property type="entry name" value="SNARE fusion complex"/>
    <property type="match status" value="1"/>
</dbReference>
<name>A0A6M2DII3_XENCH</name>
<dbReference type="GO" id="GO:0005789">
    <property type="term" value="C:endoplasmic reticulum membrane"/>
    <property type="evidence" value="ECO:0007669"/>
    <property type="project" value="UniProtKB-SubCell"/>
</dbReference>
<evidence type="ECO:0000256" key="17">
    <source>
        <dbReference type="ARBA" id="ARBA00071590"/>
    </source>
</evidence>
<evidence type="ECO:0000256" key="16">
    <source>
        <dbReference type="ARBA" id="ARBA00063965"/>
    </source>
</evidence>
<evidence type="ECO:0000256" key="13">
    <source>
        <dbReference type="ARBA" id="ARBA00037962"/>
    </source>
</evidence>
<evidence type="ECO:0000256" key="15">
    <source>
        <dbReference type="ARBA" id="ARBA00054011"/>
    </source>
</evidence>
<evidence type="ECO:0000259" key="21">
    <source>
        <dbReference type="PROSITE" id="PS50192"/>
    </source>
</evidence>
<evidence type="ECO:0000256" key="3">
    <source>
        <dbReference type="ARBA" id="ARBA00022553"/>
    </source>
</evidence>
<keyword evidence="4 20" id="KW-0812">Transmembrane</keyword>
<evidence type="ECO:0000256" key="20">
    <source>
        <dbReference type="SAM" id="Phobius"/>
    </source>
</evidence>
<dbReference type="GO" id="GO:0005794">
    <property type="term" value="C:Golgi apparatus"/>
    <property type="evidence" value="ECO:0007669"/>
    <property type="project" value="UniProtKB-SubCell"/>
</dbReference>
<evidence type="ECO:0000256" key="12">
    <source>
        <dbReference type="ARBA" id="ARBA00024188"/>
    </source>
</evidence>
<dbReference type="InterPro" id="IPR039899">
    <property type="entry name" value="BET1_SNARE"/>
</dbReference>
<comment type="similarity">
    <text evidence="13">Belongs to the BET1 family.</text>
</comment>
<evidence type="ECO:0000256" key="7">
    <source>
        <dbReference type="ARBA" id="ARBA00022927"/>
    </source>
</evidence>
<evidence type="ECO:0000256" key="2">
    <source>
        <dbReference type="ARBA" id="ARBA00022448"/>
    </source>
</evidence>
<evidence type="ECO:0000256" key="11">
    <source>
        <dbReference type="ARBA" id="ARBA00023136"/>
    </source>
</evidence>
<accession>A0A6M2DII3</accession>
<evidence type="ECO:0000256" key="18">
    <source>
        <dbReference type="ARBA" id="ARBA00077825"/>
    </source>
</evidence>
<keyword evidence="10" id="KW-0175">Coiled coil</keyword>
<dbReference type="EMBL" id="GIIL01002396">
    <property type="protein sequence ID" value="NOV46122.1"/>
    <property type="molecule type" value="Transcribed_RNA"/>
</dbReference>
<keyword evidence="9" id="KW-0333">Golgi apparatus</keyword>
<feature type="region of interest" description="Disordered" evidence="19">
    <location>
        <begin position="1"/>
        <end position="20"/>
    </location>
</feature>
<evidence type="ECO:0000256" key="19">
    <source>
        <dbReference type="SAM" id="MobiDB-lite"/>
    </source>
</evidence>
<evidence type="ECO:0000256" key="8">
    <source>
        <dbReference type="ARBA" id="ARBA00022989"/>
    </source>
</evidence>
<dbReference type="PANTHER" id="PTHR12791">
    <property type="entry name" value="GOLGI SNARE BET1-RELATED"/>
    <property type="match status" value="1"/>
</dbReference>
<keyword evidence="11 20" id="KW-0472">Membrane</keyword>
<evidence type="ECO:0000256" key="5">
    <source>
        <dbReference type="ARBA" id="ARBA00022824"/>
    </source>
</evidence>
<keyword evidence="8 20" id="KW-1133">Transmembrane helix</keyword>
<dbReference type="InterPro" id="IPR000727">
    <property type="entry name" value="T_SNARE_dom"/>
</dbReference>
<dbReference type="Gene3D" id="1.20.5.110">
    <property type="match status" value="1"/>
</dbReference>
<keyword evidence="2" id="KW-0813">Transport</keyword>
<evidence type="ECO:0000256" key="9">
    <source>
        <dbReference type="ARBA" id="ARBA00023034"/>
    </source>
</evidence>
<dbReference type="GO" id="GO:0016192">
    <property type="term" value="P:vesicle-mediated transport"/>
    <property type="evidence" value="ECO:0007669"/>
    <property type="project" value="UniProtKB-KW"/>
</dbReference>
<keyword evidence="6" id="KW-0931">ER-Golgi transport</keyword>
<reference evidence="22" key="1">
    <citation type="submission" date="2020-03" db="EMBL/GenBank/DDBJ databases">
        <title>Transcriptomic Profiling of the Digestive Tract of the Rat Flea, Xenopsylla cheopis, Following Blood Feeding and Infection with Yersinia pestis.</title>
        <authorList>
            <person name="Bland D.M."/>
            <person name="Martens C.A."/>
            <person name="Virtaneva K."/>
            <person name="Kanakabandi K."/>
            <person name="Long D."/>
            <person name="Rosenke R."/>
            <person name="Saturday G.A."/>
            <person name="Hoyt F.H."/>
            <person name="Bruno D.P."/>
            <person name="Ribeiro J.M.C."/>
            <person name="Hinnebusch J."/>
        </authorList>
    </citation>
    <scope>NUCLEOTIDE SEQUENCE</scope>
</reference>
<dbReference type="GO" id="GO:0015031">
    <property type="term" value="P:protein transport"/>
    <property type="evidence" value="ECO:0007669"/>
    <property type="project" value="UniProtKB-KW"/>
</dbReference>
<dbReference type="PROSITE" id="PS50192">
    <property type="entry name" value="T_SNARE"/>
    <property type="match status" value="1"/>
</dbReference>
<evidence type="ECO:0000256" key="14">
    <source>
        <dbReference type="ARBA" id="ARBA00046280"/>
    </source>
</evidence>
<dbReference type="FunFam" id="1.20.5.110:FF:000026">
    <property type="entry name" value="BET1 homolog"/>
    <property type="match status" value="1"/>
</dbReference>
<keyword evidence="3" id="KW-0597">Phosphoprotein</keyword>
<comment type="subcellular location">
    <subcellularLocation>
        <location evidence="14">Endomembrane system</location>
        <topology evidence="14">Single-pass type IV membrane protein</topology>
    </subcellularLocation>
    <subcellularLocation>
        <location evidence="1">Endoplasmic reticulum membrane</location>
        <topology evidence="1">Single-pass membrane protein</topology>
    </subcellularLocation>
    <subcellularLocation>
        <location evidence="12">Golgi apparatus</location>
        <location evidence="12">cis-Golgi network membrane</location>
    </subcellularLocation>
</comment>
<evidence type="ECO:0000313" key="22">
    <source>
        <dbReference type="EMBL" id="NOV46122.1"/>
    </source>
</evidence>
<keyword evidence="5" id="KW-0256">Endoplasmic reticulum</keyword>
<comment type="subunit">
    <text evidence="16">Interacts with SNARE complex members GOSR2, SEC22B and STX5. Interacts with LMAN1/ERGIC53. Interacts with STX17.</text>
</comment>
<proteinExistence type="inferred from homology"/>
<dbReference type="AlphaFoldDB" id="A0A6M2DII3"/>
<protein>
    <recommendedName>
        <fullName evidence="17">BET1 homolog</fullName>
    </recommendedName>
    <alternativeName>
        <fullName evidence="18">Golgi vesicular membrane-trafficking protein p18</fullName>
    </alternativeName>
</protein>
<comment type="function">
    <text evidence="15">Required for vesicular transport from the ER to the Golgi complex. Functions as a SNARE involved in the docking process of ER-derived vesicles with the cis-Golgi membrane.</text>
</comment>
<evidence type="ECO:0000256" key="4">
    <source>
        <dbReference type="ARBA" id="ARBA00022692"/>
    </source>
</evidence>
<evidence type="ECO:0000256" key="10">
    <source>
        <dbReference type="ARBA" id="ARBA00023054"/>
    </source>
</evidence>
<evidence type="ECO:0000256" key="1">
    <source>
        <dbReference type="ARBA" id="ARBA00004389"/>
    </source>
</evidence>
<feature type="transmembrane region" description="Helical" evidence="20">
    <location>
        <begin position="89"/>
        <end position="108"/>
    </location>
</feature>
<dbReference type="CDD" id="cd15853">
    <property type="entry name" value="SNARE_Bet1"/>
    <property type="match status" value="1"/>
</dbReference>
<sequence length="111" mass="12806">MRRSHGNYEPVPSTSAGYDHLEEENERMAGELKSKISVLKSLSIDIGNEVKYQDKMLKGFDDDMDNTGGFLGNTMRKVKLLGKGGHNYYMVYMFLFALFVFFVLYLTIKFR</sequence>
<organism evidence="22">
    <name type="scientific">Xenopsylla cheopis</name>
    <name type="common">Oriental rat flea</name>
    <name type="synonym">Pulex cheopis</name>
    <dbReference type="NCBI Taxonomy" id="163159"/>
    <lineage>
        <taxon>Eukaryota</taxon>
        <taxon>Metazoa</taxon>
        <taxon>Ecdysozoa</taxon>
        <taxon>Arthropoda</taxon>
        <taxon>Hexapoda</taxon>
        <taxon>Insecta</taxon>
        <taxon>Pterygota</taxon>
        <taxon>Neoptera</taxon>
        <taxon>Endopterygota</taxon>
        <taxon>Siphonaptera</taxon>
        <taxon>Pulicidae</taxon>
        <taxon>Xenopsyllinae</taxon>
        <taxon>Xenopsylla</taxon>
    </lineage>
</organism>
<keyword evidence="7" id="KW-0653">Protein transport</keyword>
<evidence type="ECO:0000256" key="6">
    <source>
        <dbReference type="ARBA" id="ARBA00022892"/>
    </source>
</evidence>
<dbReference type="SMART" id="SM00397">
    <property type="entry name" value="t_SNARE"/>
    <property type="match status" value="1"/>
</dbReference>